<comment type="caution">
    <text evidence="3">The sequence shown here is derived from an EMBL/GenBank/DDBJ whole genome shotgun (WGS) entry which is preliminary data.</text>
</comment>
<dbReference type="SUPFAM" id="SSF56281">
    <property type="entry name" value="Metallo-hydrolase/oxidoreductase"/>
    <property type="match status" value="1"/>
</dbReference>
<feature type="compositionally biased region" description="Basic and acidic residues" evidence="1">
    <location>
        <begin position="137"/>
        <end position="147"/>
    </location>
</feature>
<dbReference type="AlphaFoldDB" id="X1PHT4"/>
<sequence length="156" mass="17569">MNPDEKVDSLLIYVLSEDYAGYDSLFWAQFGVSFLLDVEIKGSRRKILFDTAAHAEPILHNMGLFKIKPLDVDLIVLSHHHFDHTGGLAGIMEAIDKGNVPVVAHPEIFKTSVMARPYSDLEHFPYLNIGFIGKNKEQREEKKKSTQDIDDCLPSG</sequence>
<name>X1PHT4_9ZZZZ</name>
<dbReference type="EMBL" id="BARV01037940">
    <property type="protein sequence ID" value="GAI55867.1"/>
    <property type="molecule type" value="Genomic_DNA"/>
</dbReference>
<evidence type="ECO:0000313" key="3">
    <source>
        <dbReference type="EMBL" id="GAI55867.1"/>
    </source>
</evidence>
<feature type="domain" description="Metallo-beta-lactamase" evidence="2">
    <location>
        <begin position="40"/>
        <end position="122"/>
    </location>
</feature>
<dbReference type="PANTHER" id="PTHR13754:SF18">
    <property type="entry name" value="7,8-DIHYDROPTERIN-6-METHYL-4-(BETA-D-RIBOFURANOSYL)-AMINOBENZENE-5'-PHOSPHATE SYNTHASE"/>
    <property type="match status" value="1"/>
</dbReference>
<proteinExistence type="predicted"/>
<reference evidence="3" key="1">
    <citation type="journal article" date="2014" name="Front. Microbiol.">
        <title>High frequency of phylogenetically diverse reductive dehalogenase-homologous genes in deep subseafloor sedimentary metagenomes.</title>
        <authorList>
            <person name="Kawai M."/>
            <person name="Futagami T."/>
            <person name="Toyoda A."/>
            <person name="Takaki Y."/>
            <person name="Nishi S."/>
            <person name="Hori S."/>
            <person name="Arai W."/>
            <person name="Tsubouchi T."/>
            <person name="Morono Y."/>
            <person name="Uchiyama I."/>
            <person name="Ito T."/>
            <person name="Fujiyama A."/>
            <person name="Inagaki F."/>
            <person name="Takami H."/>
        </authorList>
    </citation>
    <scope>NUCLEOTIDE SEQUENCE</scope>
    <source>
        <strain evidence="3">Expedition CK06-06</strain>
    </source>
</reference>
<organism evidence="3">
    <name type="scientific">marine sediment metagenome</name>
    <dbReference type="NCBI Taxonomy" id="412755"/>
    <lineage>
        <taxon>unclassified sequences</taxon>
        <taxon>metagenomes</taxon>
        <taxon>ecological metagenomes</taxon>
    </lineage>
</organism>
<accession>X1PHT4</accession>
<feature type="region of interest" description="Disordered" evidence="1">
    <location>
        <begin position="137"/>
        <end position="156"/>
    </location>
</feature>
<dbReference type="InterPro" id="IPR052926">
    <property type="entry name" value="Metallo-beta-lactamase_dom"/>
</dbReference>
<dbReference type="Pfam" id="PF00753">
    <property type="entry name" value="Lactamase_B"/>
    <property type="match status" value="1"/>
</dbReference>
<evidence type="ECO:0000256" key="1">
    <source>
        <dbReference type="SAM" id="MobiDB-lite"/>
    </source>
</evidence>
<dbReference type="Gene3D" id="3.60.15.10">
    <property type="entry name" value="Ribonuclease Z/Hydroxyacylglutathione hydrolase-like"/>
    <property type="match status" value="1"/>
</dbReference>
<evidence type="ECO:0000259" key="2">
    <source>
        <dbReference type="Pfam" id="PF00753"/>
    </source>
</evidence>
<dbReference type="InterPro" id="IPR036866">
    <property type="entry name" value="RibonucZ/Hydroxyglut_hydro"/>
</dbReference>
<protein>
    <recommendedName>
        <fullName evidence="2">Metallo-beta-lactamase domain-containing protein</fullName>
    </recommendedName>
</protein>
<dbReference type="PANTHER" id="PTHR13754">
    <property type="entry name" value="METALLO-BETA-LACTAMASE SUPERFAMILY PROTEIN"/>
    <property type="match status" value="1"/>
</dbReference>
<gene>
    <name evidence="3" type="ORF">S06H3_58579</name>
</gene>
<dbReference type="InterPro" id="IPR001279">
    <property type="entry name" value="Metallo-B-lactamas"/>
</dbReference>
<dbReference type="GO" id="GO:0016740">
    <property type="term" value="F:transferase activity"/>
    <property type="evidence" value="ECO:0007669"/>
    <property type="project" value="TreeGrafter"/>
</dbReference>